<keyword evidence="2" id="KW-1185">Reference proteome</keyword>
<dbReference type="AlphaFoldDB" id="A0A5E4PIV6"/>
<dbReference type="EMBL" id="LR699119">
    <property type="protein sequence ID" value="VVC76884.1"/>
    <property type="molecule type" value="Genomic_DNA"/>
</dbReference>
<evidence type="ECO:0000313" key="2">
    <source>
        <dbReference type="Proteomes" id="UP000324194"/>
    </source>
</evidence>
<organism evidence="1 2">
    <name type="scientific">Aquicella siphonis</name>
    <dbReference type="NCBI Taxonomy" id="254247"/>
    <lineage>
        <taxon>Bacteria</taxon>
        <taxon>Pseudomonadati</taxon>
        <taxon>Pseudomonadota</taxon>
        <taxon>Gammaproteobacteria</taxon>
        <taxon>Legionellales</taxon>
        <taxon>Coxiellaceae</taxon>
        <taxon>Aquicella</taxon>
    </lineage>
</organism>
<evidence type="ECO:0000313" key="1">
    <source>
        <dbReference type="EMBL" id="VVC76884.1"/>
    </source>
</evidence>
<dbReference type="RefSeq" id="WP_148340166.1">
    <property type="nucleotide sequence ID" value="NZ_LR699119.1"/>
</dbReference>
<name>A0A5E4PIV6_9COXI</name>
<reference evidence="1 2" key="1">
    <citation type="submission" date="2019-08" db="EMBL/GenBank/DDBJ databases">
        <authorList>
            <person name="Guy L."/>
        </authorList>
    </citation>
    <scope>NUCLEOTIDE SEQUENCE [LARGE SCALE GENOMIC DNA]</scope>
    <source>
        <strain evidence="1 2">SGT-108</strain>
    </source>
</reference>
<dbReference type="Proteomes" id="UP000324194">
    <property type="component" value="Chromosome 1"/>
</dbReference>
<gene>
    <name evidence="1" type="ORF">AQUSIP_22110</name>
</gene>
<sequence>MPYITREDGEHFVIPSYRDVLTIKQKSQLKKEILLLSQSYGEYITLQKKAVNQYEVAFSPDTGYLLGESIWHHFNKPLDLIYCEAIPNTTEAILVIVKSGSVYLDGSFPLDSIPEELIIFLTQQNNFEIYVYGDVPISKEPEAGKFSFEASSVKSYNVLDKPIFPTLPLMKTFQLQLVDAVLKEQGIGVVPVKPIIIGLAVIGVAFIAWNFYSSRQVVTTTVAKPQVNPYQQFLNTLSSPAPDQEVTAFIDKLQLMSQMPGWSATDVKYIHNGVNATVYSYGGKVEDLYAWAAENNANVMIKKTGIFMTIGIKLPNRPAPTKIYSSPKIIATIVDRLSNVYPGNNLDLGDSVRKGVYTDTIIKIRFNNIGPVVLDLIGKQFADLPVVIHDITVRLEKDFNLTGSITIEALGN</sequence>
<dbReference type="OrthoDB" id="9923121at2"/>
<protein>
    <submittedName>
        <fullName evidence="1">Uncharacterized protein</fullName>
    </submittedName>
</protein>
<proteinExistence type="predicted"/>
<dbReference type="KEGG" id="asip:AQUSIP_22110"/>
<accession>A0A5E4PIV6</accession>